<evidence type="ECO:0000313" key="3">
    <source>
        <dbReference type="EMBL" id="KAH8031846.1"/>
    </source>
</evidence>
<dbReference type="InterPro" id="IPR036397">
    <property type="entry name" value="RNaseH_sf"/>
</dbReference>
<dbReference type="Gene3D" id="3.30.420.10">
    <property type="entry name" value="Ribonuclease H-like superfamily/Ribonuclease H"/>
    <property type="match status" value="1"/>
</dbReference>
<dbReference type="GO" id="GO:0005164">
    <property type="term" value="F:tumor necrosis factor receptor binding"/>
    <property type="evidence" value="ECO:0007669"/>
    <property type="project" value="TreeGrafter"/>
</dbReference>
<keyword evidence="4" id="KW-1185">Reference proteome</keyword>
<comment type="caution">
    <text evidence="3">The sequence shown here is derived from an EMBL/GenBank/DDBJ whole genome shotgun (WGS) entry which is preliminary data.</text>
</comment>
<evidence type="ECO:0000259" key="2">
    <source>
        <dbReference type="Pfam" id="PF13358"/>
    </source>
</evidence>
<dbReference type="AlphaFoldDB" id="A0A9J6EBW5"/>
<dbReference type="GO" id="GO:0003676">
    <property type="term" value="F:nucleic acid binding"/>
    <property type="evidence" value="ECO:0007669"/>
    <property type="project" value="InterPro"/>
</dbReference>
<dbReference type="PANTHER" id="PTHR10131:SF138">
    <property type="entry name" value="RE66324P"/>
    <property type="match status" value="1"/>
</dbReference>
<sequence length="619" mass="69906">MGVNYRPTRLVEKLPHLRVCDVCRMVPKLIQLLPCDHVLCVVCHKSSCEGVEGISPNGRCPMDGKSFSTLECRGHDFRDMNPGDLKVYCWNEANGCQFVGPMEEMLRHYDNDECQFHVVRCFRCGARVLHRKLSAHYLSACNYALTSYGEDYASSDSAATIVRIVHASLKKMNAVLTNPHHYQLESTFRNWMKELVQQLREHESRLAELSREVKAPAQPGSSRASAPTSPVTEYQPRNLGDLLEDAAYMRLYPPIFFADLPSDLMQAMRPTSLQVYPQHAFSKDSVRGVQGILYLAEPTLTTRSWSEVRGPARYLLTLRNCDTDVPLKGEDVFLAKVTVLHTLNCYFTVEVSVGYRLIYVRVELHGAGAQGPQGSLISLGVTVFDGQPTNGLQMSYCEDPCFCKRDADRLLHFRRTYTGNVYYLKRKGFFRDRTMQFQIELTHNQTARSYEHENIRSVGASGRVSVNVWGAVRYAGLGPLFRIPGRLTAEVYNEIIDDVLLPFAIDGPFPDGWFYFQHDGCPVHNESTVQENLNASGIAQLCCPPKSPDLNIIENVWALMKARLAGANSTNNDVDTLRKHVEMEWNALRRDPDLVKSLFASIPKRLNDVKESSGDVSKY</sequence>
<evidence type="ECO:0000313" key="4">
    <source>
        <dbReference type="Proteomes" id="UP000821866"/>
    </source>
</evidence>
<dbReference type="VEuPathDB" id="VectorBase:LOC119165619"/>
<feature type="region of interest" description="Disordered" evidence="1">
    <location>
        <begin position="211"/>
        <end position="236"/>
    </location>
</feature>
<dbReference type="GO" id="GO:0043122">
    <property type="term" value="P:regulation of canonical NF-kappaB signal transduction"/>
    <property type="evidence" value="ECO:0007669"/>
    <property type="project" value="TreeGrafter"/>
</dbReference>
<dbReference type="EMBL" id="JABSTU010000005">
    <property type="protein sequence ID" value="KAH8031846.1"/>
    <property type="molecule type" value="Genomic_DNA"/>
</dbReference>
<name>A0A9J6EBW5_RHIMP</name>
<dbReference type="Gene3D" id="3.30.40.10">
    <property type="entry name" value="Zinc/RING finger domain, C3HC4 (zinc finger)"/>
    <property type="match status" value="1"/>
</dbReference>
<evidence type="ECO:0000256" key="1">
    <source>
        <dbReference type="SAM" id="MobiDB-lite"/>
    </source>
</evidence>
<accession>A0A9J6EBW5</accession>
<dbReference type="Pfam" id="PF13358">
    <property type="entry name" value="DDE_3"/>
    <property type="match status" value="1"/>
</dbReference>
<feature type="compositionally biased region" description="Polar residues" evidence="1">
    <location>
        <begin position="219"/>
        <end position="232"/>
    </location>
</feature>
<dbReference type="GO" id="GO:0009898">
    <property type="term" value="C:cytoplasmic side of plasma membrane"/>
    <property type="evidence" value="ECO:0007669"/>
    <property type="project" value="TreeGrafter"/>
</dbReference>
<dbReference type="PANTHER" id="PTHR10131">
    <property type="entry name" value="TNF RECEPTOR ASSOCIATED FACTOR"/>
    <property type="match status" value="1"/>
</dbReference>
<proteinExistence type="predicted"/>
<dbReference type="Proteomes" id="UP000821866">
    <property type="component" value="Chromosome 3"/>
</dbReference>
<dbReference type="SUPFAM" id="SSF49599">
    <property type="entry name" value="TRAF domain-like"/>
    <property type="match status" value="1"/>
</dbReference>
<gene>
    <name evidence="3" type="ORF">HPB51_020964</name>
</gene>
<dbReference type="InterPro" id="IPR013083">
    <property type="entry name" value="Znf_RING/FYVE/PHD"/>
</dbReference>
<reference evidence="3" key="2">
    <citation type="submission" date="2021-09" db="EMBL/GenBank/DDBJ databases">
        <authorList>
            <person name="Jia N."/>
            <person name="Wang J."/>
            <person name="Shi W."/>
            <person name="Du L."/>
            <person name="Sun Y."/>
            <person name="Zhan W."/>
            <person name="Jiang J."/>
            <person name="Wang Q."/>
            <person name="Zhang B."/>
            <person name="Ji P."/>
            <person name="Sakyi L.B."/>
            <person name="Cui X."/>
            <person name="Yuan T."/>
            <person name="Jiang B."/>
            <person name="Yang W."/>
            <person name="Lam T.T.-Y."/>
            <person name="Chang Q."/>
            <person name="Ding S."/>
            <person name="Wang X."/>
            <person name="Zhu J."/>
            <person name="Ruan X."/>
            <person name="Zhao L."/>
            <person name="Wei J."/>
            <person name="Que T."/>
            <person name="Du C."/>
            <person name="Cheng J."/>
            <person name="Dai P."/>
            <person name="Han X."/>
            <person name="Huang E."/>
            <person name="Gao Y."/>
            <person name="Liu J."/>
            <person name="Shao H."/>
            <person name="Ye R."/>
            <person name="Li L."/>
            <person name="Wei W."/>
            <person name="Wang X."/>
            <person name="Wang C."/>
            <person name="Huo Q."/>
            <person name="Li W."/>
            <person name="Guo W."/>
            <person name="Chen H."/>
            <person name="Chen S."/>
            <person name="Zhou L."/>
            <person name="Zhou L."/>
            <person name="Ni X."/>
            <person name="Tian J."/>
            <person name="Zhou Y."/>
            <person name="Sheng Y."/>
            <person name="Liu T."/>
            <person name="Pan Y."/>
            <person name="Xia L."/>
            <person name="Li J."/>
            <person name="Zhao F."/>
            <person name="Cao W."/>
        </authorList>
    </citation>
    <scope>NUCLEOTIDE SEQUENCE</scope>
    <source>
        <strain evidence="3">Rmic-2018</strain>
        <tissue evidence="3">Larvae</tissue>
    </source>
</reference>
<reference evidence="3" key="1">
    <citation type="journal article" date="2020" name="Cell">
        <title>Large-Scale Comparative Analyses of Tick Genomes Elucidate Their Genetic Diversity and Vector Capacities.</title>
        <authorList>
            <consortium name="Tick Genome and Microbiome Consortium (TIGMIC)"/>
            <person name="Jia N."/>
            <person name="Wang J."/>
            <person name="Shi W."/>
            <person name="Du L."/>
            <person name="Sun Y."/>
            <person name="Zhan W."/>
            <person name="Jiang J.F."/>
            <person name="Wang Q."/>
            <person name="Zhang B."/>
            <person name="Ji P."/>
            <person name="Bell-Sakyi L."/>
            <person name="Cui X.M."/>
            <person name="Yuan T.T."/>
            <person name="Jiang B.G."/>
            <person name="Yang W.F."/>
            <person name="Lam T.T."/>
            <person name="Chang Q.C."/>
            <person name="Ding S.J."/>
            <person name="Wang X.J."/>
            <person name="Zhu J.G."/>
            <person name="Ruan X.D."/>
            <person name="Zhao L."/>
            <person name="Wei J.T."/>
            <person name="Ye R.Z."/>
            <person name="Que T.C."/>
            <person name="Du C.H."/>
            <person name="Zhou Y.H."/>
            <person name="Cheng J.X."/>
            <person name="Dai P.F."/>
            <person name="Guo W.B."/>
            <person name="Han X.H."/>
            <person name="Huang E.J."/>
            <person name="Li L.F."/>
            <person name="Wei W."/>
            <person name="Gao Y.C."/>
            <person name="Liu J.Z."/>
            <person name="Shao H.Z."/>
            <person name="Wang X."/>
            <person name="Wang C.C."/>
            <person name="Yang T.C."/>
            <person name="Huo Q.B."/>
            <person name="Li W."/>
            <person name="Chen H.Y."/>
            <person name="Chen S.E."/>
            <person name="Zhou L.G."/>
            <person name="Ni X.B."/>
            <person name="Tian J.H."/>
            <person name="Sheng Y."/>
            <person name="Liu T."/>
            <person name="Pan Y.S."/>
            <person name="Xia L.Y."/>
            <person name="Li J."/>
            <person name="Zhao F."/>
            <person name="Cao W.C."/>
        </authorList>
    </citation>
    <scope>NUCLEOTIDE SEQUENCE</scope>
    <source>
        <strain evidence="3">Rmic-2018</strain>
    </source>
</reference>
<feature type="domain" description="Tc1-like transposase DDE" evidence="2">
    <location>
        <begin position="462"/>
        <end position="574"/>
    </location>
</feature>
<organism evidence="3 4">
    <name type="scientific">Rhipicephalus microplus</name>
    <name type="common">Cattle tick</name>
    <name type="synonym">Boophilus microplus</name>
    <dbReference type="NCBI Taxonomy" id="6941"/>
    <lineage>
        <taxon>Eukaryota</taxon>
        <taxon>Metazoa</taxon>
        <taxon>Ecdysozoa</taxon>
        <taxon>Arthropoda</taxon>
        <taxon>Chelicerata</taxon>
        <taxon>Arachnida</taxon>
        <taxon>Acari</taxon>
        <taxon>Parasitiformes</taxon>
        <taxon>Ixodida</taxon>
        <taxon>Ixodoidea</taxon>
        <taxon>Ixodidae</taxon>
        <taxon>Rhipicephalinae</taxon>
        <taxon>Rhipicephalus</taxon>
        <taxon>Boophilus</taxon>
    </lineage>
</organism>
<protein>
    <recommendedName>
        <fullName evidence="2">Tc1-like transposase DDE domain-containing protein</fullName>
    </recommendedName>
</protein>
<dbReference type="InterPro" id="IPR038717">
    <property type="entry name" value="Tc1-like_DDE_dom"/>
</dbReference>